<feature type="compositionally biased region" description="Basic and acidic residues" evidence="1">
    <location>
        <begin position="80"/>
        <end position="94"/>
    </location>
</feature>
<evidence type="ECO:0000313" key="3">
    <source>
        <dbReference type="Proteomes" id="UP000008783"/>
    </source>
</evidence>
<protein>
    <submittedName>
        <fullName evidence="2">Uncharacterized protein</fullName>
    </submittedName>
</protein>
<reference key="1">
    <citation type="submission" date="2007-01" db="EMBL/GenBank/DDBJ databases">
        <title>The Genome Sequence of Puccinia graminis f. sp. tritici Strain CRL 75-36-700-3.</title>
        <authorList>
            <consortium name="The Broad Institute Genome Sequencing Platform"/>
            <person name="Birren B."/>
            <person name="Lander E."/>
            <person name="Galagan J."/>
            <person name="Nusbaum C."/>
            <person name="Devon K."/>
            <person name="Cuomo C."/>
            <person name="Jaffe D."/>
            <person name="Butler J."/>
            <person name="Alvarez P."/>
            <person name="Gnerre S."/>
            <person name="Grabherr M."/>
            <person name="Mauceli E."/>
            <person name="Brockman W."/>
            <person name="Young S."/>
            <person name="LaButti K."/>
            <person name="Sykes S."/>
            <person name="DeCaprio D."/>
            <person name="Crawford M."/>
            <person name="Koehrsen M."/>
            <person name="Engels R."/>
            <person name="Montgomery P."/>
            <person name="Pearson M."/>
            <person name="Howarth C."/>
            <person name="Larson L."/>
            <person name="White J."/>
            <person name="Zeng Q."/>
            <person name="Kodira C."/>
            <person name="Yandava C."/>
            <person name="Alvarado L."/>
            <person name="O'Leary S."/>
            <person name="Szabo L."/>
            <person name="Dean R."/>
            <person name="Schein J."/>
        </authorList>
    </citation>
    <scope>NUCLEOTIDE SEQUENCE</scope>
    <source>
        <strain>CRL 75-36-700-3</strain>
    </source>
</reference>
<dbReference type="HOGENOM" id="CLU_2307422_0_0_1"/>
<dbReference type="KEGG" id="pgr:PGTG_09824"/>
<proteinExistence type="predicted"/>
<dbReference type="Proteomes" id="UP000008783">
    <property type="component" value="Unassembled WGS sequence"/>
</dbReference>
<organism evidence="2 3">
    <name type="scientific">Puccinia graminis f. sp. tritici (strain CRL 75-36-700-3 / race SCCL)</name>
    <name type="common">Black stem rust fungus</name>
    <dbReference type="NCBI Taxonomy" id="418459"/>
    <lineage>
        <taxon>Eukaryota</taxon>
        <taxon>Fungi</taxon>
        <taxon>Dikarya</taxon>
        <taxon>Basidiomycota</taxon>
        <taxon>Pucciniomycotina</taxon>
        <taxon>Pucciniomycetes</taxon>
        <taxon>Pucciniales</taxon>
        <taxon>Pucciniaceae</taxon>
        <taxon>Puccinia</taxon>
    </lineage>
</organism>
<feature type="region of interest" description="Disordered" evidence="1">
    <location>
        <begin position="80"/>
        <end position="100"/>
    </location>
</feature>
<sequence>MSASQSHINPLLLSAATSEEISKAHMNTPLSTSQANVTSPLETASTAALSTAPSAALHFLAPPPELSYATRTQQWALEHGDLPFHLSEPDRTERSALPSL</sequence>
<dbReference type="VEuPathDB" id="FungiDB:PGTG_09824"/>
<accession>E3KF25</accession>
<dbReference type="InParanoid" id="E3KF25"/>
<dbReference type="EMBL" id="DS178284">
    <property type="protein sequence ID" value="EFP82856.1"/>
    <property type="molecule type" value="Genomic_DNA"/>
</dbReference>
<evidence type="ECO:0000313" key="2">
    <source>
        <dbReference type="EMBL" id="EFP82856.1"/>
    </source>
</evidence>
<dbReference type="RefSeq" id="XP_003327275.1">
    <property type="nucleotide sequence ID" value="XM_003327227.1"/>
</dbReference>
<reference evidence="3" key="2">
    <citation type="journal article" date="2011" name="Proc. Natl. Acad. Sci. U.S.A.">
        <title>Obligate biotrophy features unraveled by the genomic analysis of rust fungi.</title>
        <authorList>
            <person name="Duplessis S."/>
            <person name="Cuomo C.A."/>
            <person name="Lin Y.-C."/>
            <person name="Aerts A."/>
            <person name="Tisserant E."/>
            <person name="Veneault-Fourrey C."/>
            <person name="Joly D.L."/>
            <person name="Hacquard S."/>
            <person name="Amselem J."/>
            <person name="Cantarel B.L."/>
            <person name="Chiu R."/>
            <person name="Coutinho P.M."/>
            <person name="Feau N."/>
            <person name="Field M."/>
            <person name="Frey P."/>
            <person name="Gelhaye E."/>
            <person name="Goldberg J."/>
            <person name="Grabherr M.G."/>
            <person name="Kodira C.D."/>
            <person name="Kohler A."/>
            <person name="Kuees U."/>
            <person name="Lindquist E.A."/>
            <person name="Lucas S.M."/>
            <person name="Mago R."/>
            <person name="Mauceli E."/>
            <person name="Morin E."/>
            <person name="Murat C."/>
            <person name="Pangilinan J.L."/>
            <person name="Park R."/>
            <person name="Pearson M."/>
            <person name="Quesneville H."/>
            <person name="Rouhier N."/>
            <person name="Sakthikumar S."/>
            <person name="Salamov A.A."/>
            <person name="Schmutz J."/>
            <person name="Selles B."/>
            <person name="Shapiro H."/>
            <person name="Tanguay P."/>
            <person name="Tuskan G.A."/>
            <person name="Henrissat B."/>
            <person name="Van de Peer Y."/>
            <person name="Rouze P."/>
            <person name="Ellis J.G."/>
            <person name="Dodds P.N."/>
            <person name="Schein J.E."/>
            <person name="Zhong S."/>
            <person name="Hamelin R.C."/>
            <person name="Grigoriev I.V."/>
            <person name="Szabo L.J."/>
            <person name="Martin F."/>
        </authorList>
    </citation>
    <scope>NUCLEOTIDE SEQUENCE [LARGE SCALE GENOMIC DNA]</scope>
    <source>
        <strain evidence="3">CRL 75-36-700-3 / race SCCL</strain>
    </source>
</reference>
<gene>
    <name evidence="2" type="ORF">PGTG_09824</name>
</gene>
<dbReference type="OrthoDB" id="10541360at2759"/>
<dbReference type="GeneID" id="10544566"/>
<name>E3KF25_PUCGT</name>
<keyword evidence="3" id="KW-1185">Reference proteome</keyword>
<dbReference type="AlphaFoldDB" id="E3KF25"/>
<evidence type="ECO:0000256" key="1">
    <source>
        <dbReference type="SAM" id="MobiDB-lite"/>
    </source>
</evidence>